<dbReference type="InterPro" id="IPR041645">
    <property type="entry name" value="ADAMTS_CR_2"/>
</dbReference>
<dbReference type="GO" id="GO:0030198">
    <property type="term" value="P:extracellular matrix organization"/>
    <property type="evidence" value="ECO:0007669"/>
    <property type="project" value="TreeGrafter"/>
</dbReference>
<keyword evidence="4 10" id="KW-0479">Metal-binding</keyword>
<dbReference type="Pfam" id="PF17771">
    <property type="entry name" value="ADAMTS_CR_2"/>
    <property type="match status" value="1"/>
</dbReference>
<keyword evidence="9" id="KW-0325">Glycoprotein</keyword>
<dbReference type="PROSITE" id="PS50215">
    <property type="entry name" value="ADAM_MEPRO"/>
    <property type="match status" value="1"/>
</dbReference>
<proteinExistence type="predicted"/>
<keyword evidence="11" id="KW-0732">Signal</keyword>
<evidence type="ECO:0000313" key="13">
    <source>
        <dbReference type="EMBL" id="KAK6642548.1"/>
    </source>
</evidence>
<dbReference type="InterPro" id="IPR036383">
    <property type="entry name" value="TSP1_rpt_sf"/>
</dbReference>
<dbReference type="EMBL" id="JAWJWE010000002">
    <property type="protein sequence ID" value="KAK6642548.1"/>
    <property type="molecule type" value="Genomic_DNA"/>
</dbReference>
<keyword evidence="2" id="KW-0964">Secreted</keyword>
<evidence type="ECO:0000256" key="9">
    <source>
        <dbReference type="ARBA" id="ARBA00023180"/>
    </source>
</evidence>
<dbReference type="GO" id="GO:0046872">
    <property type="term" value="F:metal ion binding"/>
    <property type="evidence" value="ECO:0007669"/>
    <property type="project" value="UniProtKB-KW"/>
</dbReference>
<keyword evidence="5" id="KW-0378">Hydrolase</keyword>
<name>A0AAN8XKL0_POLSC</name>
<organism evidence="13 14">
    <name type="scientific">Polyplax serrata</name>
    <name type="common">Common mouse louse</name>
    <dbReference type="NCBI Taxonomy" id="468196"/>
    <lineage>
        <taxon>Eukaryota</taxon>
        <taxon>Metazoa</taxon>
        <taxon>Ecdysozoa</taxon>
        <taxon>Arthropoda</taxon>
        <taxon>Hexapoda</taxon>
        <taxon>Insecta</taxon>
        <taxon>Pterygota</taxon>
        <taxon>Neoptera</taxon>
        <taxon>Paraneoptera</taxon>
        <taxon>Psocodea</taxon>
        <taxon>Troctomorpha</taxon>
        <taxon>Phthiraptera</taxon>
        <taxon>Anoplura</taxon>
        <taxon>Polyplacidae</taxon>
        <taxon>Polyplax</taxon>
    </lineage>
</organism>
<evidence type="ECO:0000313" key="14">
    <source>
        <dbReference type="Proteomes" id="UP001372834"/>
    </source>
</evidence>
<dbReference type="SUPFAM" id="SSF82895">
    <property type="entry name" value="TSP-1 type 1 repeat"/>
    <property type="match status" value="1"/>
</dbReference>
<feature type="signal peptide" evidence="11">
    <location>
        <begin position="1"/>
        <end position="15"/>
    </location>
</feature>
<keyword evidence="7" id="KW-0482">Metalloprotease</keyword>
<evidence type="ECO:0000256" key="11">
    <source>
        <dbReference type="SAM" id="SignalP"/>
    </source>
</evidence>
<evidence type="ECO:0000256" key="10">
    <source>
        <dbReference type="PROSITE-ProRule" id="PRU00276"/>
    </source>
</evidence>
<comment type="subcellular location">
    <subcellularLocation>
        <location evidence="1">Secreted</location>
    </subcellularLocation>
</comment>
<comment type="caution">
    <text evidence="13">The sequence shown here is derived from an EMBL/GenBank/DDBJ whole genome shotgun (WGS) entry which is preliminary data.</text>
</comment>
<dbReference type="InterPro" id="IPR024079">
    <property type="entry name" value="MetalloPept_cat_dom_sf"/>
</dbReference>
<feature type="active site" evidence="10">
    <location>
        <position position="364"/>
    </location>
</feature>
<dbReference type="InterPro" id="IPR050439">
    <property type="entry name" value="ADAMTS_ADAMTS-like"/>
</dbReference>
<dbReference type="GO" id="GO:0006508">
    <property type="term" value="P:proteolysis"/>
    <property type="evidence" value="ECO:0007669"/>
    <property type="project" value="UniProtKB-KW"/>
</dbReference>
<dbReference type="PANTHER" id="PTHR13723">
    <property type="entry name" value="ADAMTS A DISINTEGRIN AND METALLOPROTEASE WITH THROMBOSPONDIN MOTIFS PROTEASE"/>
    <property type="match status" value="1"/>
</dbReference>
<evidence type="ECO:0000256" key="7">
    <source>
        <dbReference type="ARBA" id="ARBA00023049"/>
    </source>
</evidence>
<dbReference type="Gene3D" id="2.20.100.10">
    <property type="entry name" value="Thrombospondin type-1 (TSP1) repeat"/>
    <property type="match status" value="1"/>
</dbReference>
<evidence type="ECO:0000256" key="8">
    <source>
        <dbReference type="ARBA" id="ARBA00023157"/>
    </source>
</evidence>
<evidence type="ECO:0000256" key="4">
    <source>
        <dbReference type="ARBA" id="ARBA00022723"/>
    </source>
</evidence>
<dbReference type="Proteomes" id="UP001372834">
    <property type="component" value="Unassembled WGS sequence"/>
</dbReference>
<protein>
    <recommendedName>
        <fullName evidence="12">Peptidase M12B domain-containing protein</fullName>
    </recommendedName>
</protein>
<feature type="domain" description="Peptidase M12B" evidence="12">
    <location>
        <begin position="196"/>
        <end position="405"/>
    </location>
</feature>
<reference evidence="13 14" key="1">
    <citation type="submission" date="2023-10" db="EMBL/GenBank/DDBJ databases">
        <title>Genomes of two closely related lineages of the louse Polyplax serrata with different host specificities.</title>
        <authorList>
            <person name="Martinu J."/>
            <person name="Tarabai H."/>
            <person name="Stefka J."/>
            <person name="Hypsa V."/>
        </authorList>
    </citation>
    <scope>NUCLEOTIDE SEQUENCE [LARGE SCALE GENOMIC DNA]</scope>
    <source>
        <strain evidence="13">HR10_N</strain>
    </source>
</reference>
<dbReference type="GO" id="GO:0004222">
    <property type="term" value="F:metalloendopeptidase activity"/>
    <property type="evidence" value="ECO:0007669"/>
    <property type="project" value="InterPro"/>
</dbReference>
<comment type="caution">
    <text evidence="10">Lacks conserved residue(s) required for the propagation of feature annotation.</text>
</comment>
<dbReference type="GO" id="GO:0005576">
    <property type="term" value="C:extracellular region"/>
    <property type="evidence" value="ECO:0007669"/>
    <property type="project" value="UniProtKB-SubCell"/>
</dbReference>
<evidence type="ECO:0000256" key="5">
    <source>
        <dbReference type="ARBA" id="ARBA00022801"/>
    </source>
</evidence>
<dbReference type="AlphaFoldDB" id="A0AAN8XKL0"/>
<accession>A0AAN8XKL0</accession>
<evidence type="ECO:0000259" key="12">
    <source>
        <dbReference type="PROSITE" id="PS50215"/>
    </source>
</evidence>
<dbReference type="Gene3D" id="3.40.1620.60">
    <property type="match status" value="1"/>
</dbReference>
<evidence type="ECO:0000256" key="2">
    <source>
        <dbReference type="ARBA" id="ARBA00022525"/>
    </source>
</evidence>
<feature type="binding site" evidence="10">
    <location>
        <position position="367"/>
    </location>
    <ligand>
        <name>Zn(2+)</name>
        <dbReference type="ChEBI" id="CHEBI:29105"/>
        <note>catalytic</note>
    </ligand>
</feature>
<dbReference type="Gene3D" id="3.40.390.10">
    <property type="entry name" value="Collagenase (Catalytic Domain)"/>
    <property type="match status" value="1"/>
</dbReference>
<evidence type="ECO:0000256" key="3">
    <source>
        <dbReference type="ARBA" id="ARBA00022670"/>
    </source>
</evidence>
<feature type="binding site" evidence="10">
    <location>
        <position position="363"/>
    </location>
    <ligand>
        <name>Zn(2+)</name>
        <dbReference type="ChEBI" id="CHEBI:29105"/>
        <note>catalytic</note>
    </ligand>
</feature>
<evidence type="ECO:0000256" key="6">
    <source>
        <dbReference type="ARBA" id="ARBA00022833"/>
    </source>
</evidence>
<dbReference type="PROSITE" id="PS50092">
    <property type="entry name" value="TSP1"/>
    <property type="match status" value="1"/>
</dbReference>
<keyword evidence="3" id="KW-0645">Protease</keyword>
<dbReference type="GO" id="GO:0031012">
    <property type="term" value="C:extracellular matrix"/>
    <property type="evidence" value="ECO:0007669"/>
    <property type="project" value="TreeGrafter"/>
</dbReference>
<sequence>MRVLFLVIGLTVTNCHIISDYQEPNFTNEEPDDFSYYLNDVPDFEIVHFSNFPSPTHVEHPLEIKIFGNTLNLRLRRNELLTAPNFKALVKDDVDRELNFTGKSNCHFLHKDENFMAAISFCQDQQAQGILFLPNDTFEIQPVPVSKPHTYNVPHLVRRIPFLPEVFTNDVSSVILPLEENQQKFKRDENGGSKKLTIEAALFFDEAAYKLFAPYFKYNDEELTNMLLAYMNAIQALYHHPSLKQAIDIVLVKLEIFKKQPADLPHYDGERSQLLDSFCAYNQKHNPKDDKNPSHWDMGLYVSGLDFFAYENGRKSGVTMGLATVGGVCMDKYNCVIAELGTTNVFGKPYPSAGFTSVYVLAHEIGHNIGMHHDSTGNNCPKEGYIMSPSRGTNGETLWSSCSANIMRTMGWAKCLEDAPSKPAKKLDHTKYGKQPGVVWGAKKQCEVLLRDSDAEIYNPAELEGICENLRCKTPHRSGFYFAGPALEGTSCGDSKSCQGGKCAAQKKQPTQNVVKGGWSNWTNVSECSSACIQRSKGFMPRRRTCTNPKPVNTDEGCEGSGYEVVLCMDDKLCKNKRQKINEFASKKCKQFSKLLPELDKNASGLQATYESDRLWMSCAIFCRRKNSNSYYTPRFELNDLHEDPYFPDGTWCHSDGKINHYCIQHHCLPENFKLTKGILPDDDLLLPQNAKPNAKPASDNLMKYFSIDLNKTPLLKILKPESEEPKDDDDEWFDEDYIEIPGLDL</sequence>
<evidence type="ECO:0000256" key="1">
    <source>
        <dbReference type="ARBA" id="ARBA00004613"/>
    </source>
</evidence>
<keyword evidence="6 10" id="KW-0862">Zinc</keyword>
<dbReference type="InterPro" id="IPR001590">
    <property type="entry name" value="Peptidase_M12B"/>
</dbReference>
<dbReference type="InterPro" id="IPR000884">
    <property type="entry name" value="TSP1_rpt"/>
</dbReference>
<gene>
    <name evidence="13" type="ORF">RUM43_004050</name>
</gene>
<keyword evidence="8" id="KW-1015">Disulfide bond</keyword>
<feature type="chain" id="PRO_5043052940" description="Peptidase M12B domain-containing protein" evidence="11">
    <location>
        <begin position="16"/>
        <end position="746"/>
    </location>
</feature>
<feature type="binding site" evidence="10">
    <location>
        <position position="373"/>
    </location>
    <ligand>
        <name>Zn(2+)</name>
        <dbReference type="ChEBI" id="CHEBI:29105"/>
        <note>catalytic</note>
    </ligand>
</feature>
<dbReference type="Pfam" id="PF13688">
    <property type="entry name" value="Reprolysin_5"/>
    <property type="match status" value="1"/>
</dbReference>
<dbReference type="SUPFAM" id="SSF55486">
    <property type="entry name" value="Metalloproteases ('zincins'), catalytic domain"/>
    <property type="match status" value="1"/>
</dbReference>
<dbReference type="PANTHER" id="PTHR13723:SF294">
    <property type="entry name" value="A DISINTEGRIN AND METALLOPROTEINASE WITH THROMBOSPONDIN MOTIFS 7-LIKE PROTEIN"/>
    <property type="match status" value="1"/>
</dbReference>